<reference evidence="2" key="1">
    <citation type="journal article" date="2022" name="Mol. Ecol. Resour.">
        <title>The genomes of chicory, endive, great burdock and yacon provide insights into Asteraceae palaeo-polyploidization history and plant inulin production.</title>
        <authorList>
            <person name="Fan W."/>
            <person name="Wang S."/>
            <person name="Wang H."/>
            <person name="Wang A."/>
            <person name="Jiang F."/>
            <person name="Liu H."/>
            <person name="Zhao H."/>
            <person name="Xu D."/>
            <person name="Zhang Y."/>
        </authorList>
    </citation>
    <scope>NUCLEOTIDE SEQUENCE [LARGE SCALE GENOMIC DNA]</scope>
    <source>
        <strain evidence="2">cv. Niubang</strain>
    </source>
</reference>
<keyword evidence="2" id="KW-1185">Reference proteome</keyword>
<name>A0ACB9B8R0_ARCLA</name>
<protein>
    <submittedName>
        <fullName evidence="1">Uncharacterized protein</fullName>
    </submittedName>
</protein>
<organism evidence="1 2">
    <name type="scientific">Arctium lappa</name>
    <name type="common">Greater burdock</name>
    <name type="synonym">Lappa major</name>
    <dbReference type="NCBI Taxonomy" id="4217"/>
    <lineage>
        <taxon>Eukaryota</taxon>
        <taxon>Viridiplantae</taxon>
        <taxon>Streptophyta</taxon>
        <taxon>Embryophyta</taxon>
        <taxon>Tracheophyta</taxon>
        <taxon>Spermatophyta</taxon>
        <taxon>Magnoliopsida</taxon>
        <taxon>eudicotyledons</taxon>
        <taxon>Gunneridae</taxon>
        <taxon>Pentapetalae</taxon>
        <taxon>asterids</taxon>
        <taxon>campanulids</taxon>
        <taxon>Asterales</taxon>
        <taxon>Asteraceae</taxon>
        <taxon>Carduoideae</taxon>
        <taxon>Cardueae</taxon>
        <taxon>Arctiinae</taxon>
        <taxon>Arctium</taxon>
    </lineage>
</organism>
<comment type="caution">
    <text evidence="1">The sequence shown here is derived from an EMBL/GenBank/DDBJ whole genome shotgun (WGS) entry which is preliminary data.</text>
</comment>
<reference evidence="1 2" key="2">
    <citation type="journal article" date="2022" name="Mol. Ecol. Resour.">
        <title>The genomes of chicory, endive, great burdock and yacon provide insights into Asteraceae paleo-polyploidization history and plant inulin production.</title>
        <authorList>
            <person name="Fan W."/>
            <person name="Wang S."/>
            <person name="Wang H."/>
            <person name="Wang A."/>
            <person name="Jiang F."/>
            <person name="Liu H."/>
            <person name="Zhao H."/>
            <person name="Xu D."/>
            <person name="Zhang Y."/>
        </authorList>
    </citation>
    <scope>NUCLEOTIDE SEQUENCE [LARGE SCALE GENOMIC DNA]</scope>
    <source>
        <strain evidence="2">cv. Niubang</strain>
    </source>
</reference>
<dbReference type="EMBL" id="CM042052">
    <property type="protein sequence ID" value="KAI3718314.1"/>
    <property type="molecule type" value="Genomic_DNA"/>
</dbReference>
<accession>A0ACB9B8R0</accession>
<evidence type="ECO:0000313" key="1">
    <source>
        <dbReference type="EMBL" id="KAI3718314.1"/>
    </source>
</evidence>
<proteinExistence type="predicted"/>
<sequence>MSRIRDLFSNSTVSQCVVLRFFKPKGISDNRFSLASSASVSPPLATVIKDQVGGQWFKRLVGFFRKQERTAGRERKGWSITVHDLFESSPASMVTPFVASPGSDRVSRSNPDCWLILRLDDGTWKPWGRLEAFYNPNSSPLSSNWVPESMVFPIHIRSRYQKTVRYLYPQ</sequence>
<gene>
    <name evidence="1" type="ORF">L6452_19178</name>
</gene>
<evidence type="ECO:0000313" key="2">
    <source>
        <dbReference type="Proteomes" id="UP001055879"/>
    </source>
</evidence>
<dbReference type="Proteomes" id="UP001055879">
    <property type="component" value="Linkage Group LG06"/>
</dbReference>